<dbReference type="PANTHER" id="PTHR36848:SF2">
    <property type="entry name" value="SECRETED PROTEIN"/>
    <property type="match status" value="1"/>
</dbReference>
<evidence type="ECO:0000313" key="1">
    <source>
        <dbReference type="EMBL" id="SHE75161.1"/>
    </source>
</evidence>
<protein>
    <recommendedName>
        <fullName evidence="3">Alpha-L-rhamnosidase</fullName>
    </recommendedName>
</protein>
<dbReference type="RefSeq" id="WP_073341851.1">
    <property type="nucleotide sequence ID" value="NZ_FQVH01000005.1"/>
</dbReference>
<organism evidence="1 2">
    <name type="scientific">Caldanaerobius fijiensis DSM 17918</name>
    <dbReference type="NCBI Taxonomy" id="1121256"/>
    <lineage>
        <taxon>Bacteria</taxon>
        <taxon>Bacillati</taxon>
        <taxon>Bacillota</taxon>
        <taxon>Clostridia</taxon>
        <taxon>Thermoanaerobacterales</taxon>
        <taxon>Thermoanaerobacteraceae</taxon>
        <taxon>Caldanaerobius</taxon>
    </lineage>
</organism>
<dbReference type="STRING" id="1121256.SAMN02746089_00730"/>
<keyword evidence="2" id="KW-1185">Reference proteome</keyword>
<dbReference type="Proteomes" id="UP000184088">
    <property type="component" value="Unassembled WGS sequence"/>
</dbReference>
<dbReference type="InterPro" id="IPR053161">
    <property type="entry name" value="Ulvan_degrading_GH"/>
</dbReference>
<dbReference type="AlphaFoldDB" id="A0A1M4W1M5"/>
<dbReference type="Gene3D" id="2.60.120.260">
    <property type="entry name" value="Galactose-binding domain-like"/>
    <property type="match status" value="1"/>
</dbReference>
<name>A0A1M4W1M5_9THEO</name>
<evidence type="ECO:0000313" key="2">
    <source>
        <dbReference type="Proteomes" id="UP000184088"/>
    </source>
</evidence>
<sequence>MDFKQFKNPGAIYRSAPFWSWNDKLDKEELKRQIDEMAEKGWGGYFMHSRVGLVTGYLSQEWMEMIKTCAEEARATGTYAWLYDEDKWPSGFAGGEVPEADEKYRSRALVLLKPDEVTENDTIMLHVEWEGQQYNICKRISPMGDLWFNGTSYVDLMNPEAVKAFLNCTHERYRQAVGEYFGKEIPGIFTDEPCYLMEGHYSQPAVPWSDYLPEFFKKLKGYAIEEHLKELFFDTGDYRKIRFDFYDAATRLFIESWTKQYYNWCEKNNLKMTGHFMAEDSLPYQTQWIGAAMPHYEFMHWPGIDKLGRNVQQLVTVKQVSSVVDQLNKERAFCEVFGCVGQQVSFYHRKWIADWQAALGISFVNSHLSLYSMRGERKRDYPANLYYQQPWWDDERKFADYIARVSYAVSQGKRDVDILVLHPISSVWSEYSPLHKRNGLAVENNIYNQPFEFLSKALMAAKLDFHYGDEIIMEKHARVENGKFIIGQHQYSTVIVPPSLTLRSNTVRLLKEFVEQAGAERLIFIKPIPSRIDGLSGDMNLPDGVIYVDSVNEVLKIVDRYYSDRIRVVDKATGMNAEKVYCHSRTSKEGKSIFIVNTDENREIDAVVSLPGEEMPYLLDLMSGEVYEIPSEIKGGRREIHIKLYPAGSMLLYYPVQEIKAQKAPDYLDSGVAFADKISAGSTIDDWEVKLLEQNVLPLNDVTLYLDGEKVLENQPVAKAWHQYFYKAPDGTPFRAEYTFEVLNIPEGEVFAAIEVAENLDRITINGIEVRPLKQKGELGAFNPEKSWKDINFTKVPLSGYIRKGLNTLVLEGKKVNNISNPGCHVRVADFKNHVPTEVEVIYIVGDFAVVDFDKRYFAIDGQAKKANYKDLTECGYPFYAGKAEFTSYIEYKGKSDRTYLAVNDVEAACIELYVNGQYVDVKYWKPYIFDVTELLKEGTNEIKIVAATTLFNLMGPNRIAGILNDEGVGPYTFVDFRRFTEKYTLIPFGIGGASLICL</sequence>
<dbReference type="InterPro" id="IPR008979">
    <property type="entry name" value="Galactose-bd-like_sf"/>
</dbReference>
<proteinExistence type="predicted"/>
<reference evidence="1 2" key="1">
    <citation type="submission" date="2016-11" db="EMBL/GenBank/DDBJ databases">
        <authorList>
            <person name="Jaros S."/>
            <person name="Januszkiewicz K."/>
            <person name="Wedrychowicz H."/>
        </authorList>
    </citation>
    <scope>NUCLEOTIDE SEQUENCE [LARGE SCALE GENOMIC DNA]</scope>
    <source>
        <strain evidence="1 2">DSM 17918</strain>
    </source>
</reference>
<gene>
    <name evidence="1" type="ORF">SAMN02746089_00730</name>
</gene>
<accession>A0A1M4W1M5</accession>
<dbReference type="OrthoDB" id="9761519at2"/>
<dbReference type="EMBL" id="FQVH01000005">
    <property type="protein sequence ID" value="SHE75161.1"/>
    <property type="molecule type" value="Genomic_DNA"/>
</dbReference>
<dbReference type="PANTHER" id="PTHR36848">
    <property type="entry name" value="DNA-BINDING PROTEIN (PUTATIVE SECRETED PROTEIN)-RELATED"/>
    <property type="match status" value="1"/>
</dbReference>
<dbReference type="SUPFAM" id="SSF49785">
    <property type="entry name" value="Galactose-binding domain-like"/>
    <property type="match status" value="1"/>
</dbReference>
<evidence type="ECO:0008006" key="3">
    <source>
        <dbReference type="Google" id="ProtNLM"/>
    </source>
</evidence>